<feature type="transmembrane region" description="Helical" evidence="4">
    <location>
        <begin position="35"/>
        <end position="53"/>
    </location>
</feature>
<evidence type="ECO:0000313" key="6">
    <source>
        <dbReference type="EMBL" id="TDU31809.1"/>
    </source>
</evidence>
<evidence type="ECO:0000259" key="5">
    <source>
        <dbReference type="PROSITE" id="PS50887"/>
    </source>
</evidence>
<dbReference type="SMART" id="SM00267">
    <property type="entry name" value="GGDEF"/>
    <property type="match status" value="1"/>
</dbReference>
<dbReference type="Pfam" id="PF00990">
    <property type="entry name" value="GGDEF"/>
    <property type="match status" value="1"/>
</dbReference>
<keyword evidence="7" id="KW-1185">Reference proteome</keyword>
<dbReference type="OrthoDB" id="5296913at2"/>
<feature type="transmembrane region" description="Helical" evidence="4">
    <location>
        <begin position="91"/>
        <end position="111"/>
    </location>
</feature>
<feature type="transmembrane region" description="Helical" evidence="4">
    <location>
        <begin position="187"/>
        <end position="210"/>
    </location>
</feature>
<feature type="transmembrane region" description="Helical" evidence="4">
    <location>
        <begin position="149"/>
        <end position="167"/>
    </location>
</feature>
<gene>
    <name evidence="6" type="ORF">DFR24_1191</name>
</gene>
<dbReference type="FunFam" id="3.30.70.270:FF:000001">
    <property type="entry name" value="Diguanylate cyclase domain protein"/>
    <property type="match status" value="1"/>
</dbReference>
<proteinExistence type="predicted"/>
<dbReference type="PANTHER" id="PTHR45138:SF9">
    <property type="entry name" value="DIGUANYLATE CYCLASE DGCM-RELATED"/>
    <property type="match status" value="1"/>
</dbReference>
<feature type="transmembrane region" description="Helical" evidence="4">
    <location>
        <begin position="6"/>
        <end position="28"/>
    </location>
</feature>
<dbReference type="InterPro" id="IPR000160">
    <property type="entry name" value="GGDEF_dom"/>
</dbReference>
<name>A0A4R7PDV8_9GAMM</name>
<dbReference type="EMBL" id="SOBT01000008">
    <property type="protein sequence ID" value="TDU31809.1"/>
    <property type="molecule type" value="Genomic_DNA"/>
</dbReference>
<dbReference type="Gene3D" id="3.30.70.270">
    <property type="match status" value="1"/>
</dbReference>
<evidence type="ECO:0000256" key="2">
    <source>
        <dbReference type="ARBA" id="ARBA00012528"/>
    </source>
</evidence>
<comment type="cofactor">
    <cofactor evidence="1">
        <name>Mg(2+)</name>
        <dbReference type="ChEBI" id="CHEBI:18420"/>
    </cofactor>
</comment>
<dbReference type="GO" id="GO:0043709">
    <property type="term" value="P:cell adhesion involved in single-species biofilm formation"/>
    <property type="evidence" value="ECO:0007669"/>
    <property type="project" value="TreeGrafter"/>
</dbReference>
<sequence>MPLDPPSVLVALLAMHSLYMVLELGMWLRRRDDDALAFWAFANALAATSALCFGMRYAWPYVVTVSLGNAVLLGAWMAIWAGMRRFSQRRVPLFAVIALPLLLGAVLQFTPGLHDNYVARVVIVTVAWVAGLLLIVFECARAERVERLVMRRALMVAFLVLACFVLVRAGLTLRGPPAEDRMLVGQLALVTFFVNMLIGMTWNLGLLMMVNEQLEARLRWTADRDGLTNLLNRRGFQEWSQRVLQRARRDGAPVSLLVMDLDHFKTINDQYGHDIGDDVLCVFSNIAQQALRPTDILARHGGEEFCALLPNASEDEALAVAERLRCDFAKTPIPFEGQVFSATVSIGAVEIGADEDIGQALRRADAALYQAKTNGRDRVETQAITSRITMPAVAG</sequence>
<feature type="transmembrane region" description="Helical" evidence="4">
    <location>
        <begin position="117"/>
        <end position="137"/>
    </location>
</feature>
<dbReference type="GO" id="GO:0052621">
    <property type="term" value="F:diguanylate cyclase activity"/>
    <property type="evidence" value="ECO:0007669"/>
    <property type="project" value="UniProtKB-EC"/>
</dbReference>
<dbReference type="AlphaFoldDB" id="A0A4R7PDV8"/>
<reference evidence="6 7" key="1">
    <citation type="submission" date="2019-03" db="EMBL/GenBank/DDBJ databases">
        <title>Genomic Encyclopedia of Type Strains, Phase IV (KMG-IV): sequencing the most valuable type-strain genomes for metagenomic binning, comparative biology and taxonomic classification.</title>
        <authorList>
            <person name="Goeker M."/>
        </authorList>
    </citation>
    <scope>NUCLEOTIDE SEQUENCE [LARGE SCALE GENOMIC DNA]</scope>
    <source>
        <strain evidence="6 7">DSM 26377</strain>
    </source>
</reference>
<evidence type="ECO:0000256" key="1">
    <source>
        <dbReference type="ARBA" id="ARBA00001946"/>
    </source>
</evidence>
<dbReference type="Proteomes" id="UP000295341">
    <property type="component" value="Unassembled WGS sequence"/>
</dbReference>
<evidence type="ECO:0000313" key="7">
    <source>
        <dbReference type="Proteomes" id="UP000295341"/>
    </source>
</evidence>
<dbReference type="InterPro" id="IPR029787">
    <property type="entry name" value="Nucleotide_cyclase"/>
</dbReference>
<keyword evidence="4" id="KW-0812">Transmembrane</keyword>
<dbReference type="GO" id="GO:0005886">
    <property type="term" value="C:plasma membrane"/>
    <property type="evidence" value="ECO:0007669"/>
    <property type="project" value="TreeGrafter"/>
</dbReference>
<dbReference type="InterPro" id="IPR050469">
    <property type="entry name" value="Diguanylate_Cyclase"/>
</dbReference>
<evidence type="ECO:0000256" key="3">
    <source>
        <dbReference type="ARBA" id="ARBA00034247"/>
    </source>
</evidence>
<dbReference type="EC" id="2.7.7.65" evidence="2"/>
<dbReference type="PROSITE" id="PS50887">
    <property type="entry name" value="GGDEF"/>
    <property type="match status" value="1"/>
</dbReference>
<dbReference type="SUPFAM" id="SSF55073">
    <property type="entry name" value="Nucleotide cyclase"/>
    <property type="match status" value="1"/>
</dbReference>
<dbReference type="CDD" id="cd01949">
    <property type="entry name" value="GGDEF"/>
    <property type="match status" value="1"/>
</dbReference>
<accession>A0A4R7PDV8</accession>
<organism evidence="6 7">
    <name type="scientific">Panacagrimonas perspica</name>
    <dbReference type="NCBI Taxonomy" id="381431"/>
    <lineage>
        <taxon>Bacteria</taxon>
        <taxon>Pseudomonadati</taxon>
        <taxon>Pseudomonadota</taxon>
        <taxon>Gammaproteobacteria</taxon>
        <taxon>Nevskiales</taxon>
        <taxon>Nevskiaceae</taxon>
        <taxon>Panacagrimonas</taxon>
    </lineage>
</organism>
<comment type="caution">
    <text evidence="6">The sequence shown here is derived from an EMBL/GenBank/DDBJ whole genome shotgun (WGS) entry which is preliminary data.</text>
</comment>
<dbReference type="GO" id="GO:1902201">
    <property type="term" value="P:negative regulation of bacterial-type flagellum-dependent cell motility"/>
    <property type="evidence" value="ECO:0007669"/>
    <property type="project" value="TreeGrafter"/>
</dbReference>
<keyword evidence="4" id="KW-1133">Transmembrane helix</keyword>
<feature type="transmembrane region" description="Helical" evidence="4">
    <location>
        <begin position="59"/>
        <end position="79"/>
    </location>
</feature>
<keyword evidence="4" id="KW-0472">Membrane</keyword>
<evidence type="ECO:0000256" key="4">
    <source>
        <dbReference type="SAM" id="Phobius"/>
    </source>
</evidence>
<dbReference type="NCBIfam" id="TIGR00254">
    <property type="entry name" value="GGDEF"/>
    <property type="match status" value="1"/>
</dbReference>
<comment type="catalytic activity">
    <reaction evidence="3">
        <text>2 GTP = 3',3'-c-di-GMP + 2 diphosphate</text>
        <dbReference type="Rhea" id="RHEA:24898"/>
        <dbReference type="ChEBI" id="CHEBI:33019"/>
        <dbReference type="ChEBI" id="CHEBI:37565"/>
        <dbReference type="ChEBI" id="CHEBI:58805"/>
        <dbReference type="EC" id="2.7.7.65"/>
    </reaction>
</comment>
<feature type="domain" description="GGDEF" evidence="5">
    <location>
        <begin position="252"/>
        <end position="384"/>
    </location>
</feature>
<dbReference type="InterPro" id="IPR043128">
    <property type="entry name" value="Rev_trsase/Diguanyl_cyclase"/>
</dbReference>
<dbReference type="RefSeq" id="WP_133880369.1">
    <property type="nucleotide sequence ID" value="NZ_MWIN01000012.1"/>
</dbReference>
<protein>
    <recommendedName>
        <fullName evidence="2">diguanylate cyclase</fullName>
        <ecNumber evidence="2">2.7.7.65</ecNumber>
    </recommendedName>
</protein>
<dbReference type="PANTHER" id="PTHR45138">
    <property type="entry name" value="REGULATORY COMPONENTS OF SENSORY TRANSDUCTION SYSTEM"/>
    <property type="match status" value="1"/>
</dbReference>